<dbReference type="AlphaFoldDB" id="A0AAP0JQ86"/>
<name>A0AAP0JQ86_9MAGN</name>
<reference evidence="1 2" key="1">
    <citation type="submission" date="2024-01" db="EMBL/GenBank/DDBJ databases">
        <title>Genome assemblies of Stephania.</title>
        <authorList>
            <person name="Yang L."/>
        </authorList>
    </citation>
    <scope>NUCLEOTIDE SEQUENCE [LARGE SCALE GENOMIC DNA]</scope>
    <source>
        <strain evidence="1">QJT</strain>
        <tissue evidence="1">Leaf</tissue>
    </source>
</reference>
<keyword evidence="2" id="KW-1185">Reference proteome</keyword>
<dbReference type="EMBL" id="JBBNAE010000003">
    <property type="protein sequence ID" value="KAK9137836.1"/>
    <property type="molecule type" value="Genomic_DNA"/>
</dbReference>
<proteinExistence type="predicted"/>
<comment type="caution">
    <text evidence="1">The sequence shown here is derived from an EMBL/GenBank/DDBJ whole genome shotgun (WGS) entry which is preliminary data.</text>
</comment>
<protein>
    <submittedName>
        <fullName evidence="1">Uncharacterized protein</fullName>
    </submittedName>
</protein>
<evidence type="ECO:0000313" key="2">
    <source>
        <dbReference type="Proteomes" id="UP001417504"/>
    </source>
</evidence>
<evidence type="ECO:0000313" key="1">
    <source>
        <dbReference type="EMBL" id="KAK9137836.1"/>
    </source>
</evidence>
<accession>A0AAP0JQ86</accession>
<sequence length="127" mass="14286">MLMPTALNLFLQKFLTVLILSLLSCLIGLLLTGLKVQDPDNSSQTVYDSLIDSGSTPTHPIMILELVEGYLRYLSRGGSGRIEILRNCALALHLLHSSDDLIVPAWRNVKRSQSCKFEQDWNLTKWT</sequence>
<dbReference type="Proteomes" id="UP001417504">
    <property type="component" value="Unassembled WGS sequence"/>
</dbReference>
<organism evidence="1 2">
    <name type="scientific">Stephania japonica</name>
    <dbReference type="NCBI Taxonomy" id="461633"/>
    <lineage>
        <taxon>Eukaryota</taxon>
        <taxon>Viridiplantae</taxon>
        <taxon>Streptophyta</taxon>
        <taxon>Embryophyta</taxon>
        <taxon>Tracheophyta</taxon>
        <taxon>Spermatophyta</taxon>
        <taxon>Magnoliopsida</taxon>
        <taxon>Ranunculales</taxon>
        <taxon>Menispermaceae</taxon>
        <taxon>Menispermoideae</taxon>
        <taxon>Cissampelideae</taxon>
        <taxon>Stephania</taxon>
    </lineage>
</organism>
<gene>
    <name evidence="1" type="ORF">Sjap_008430</name>
</gene>